<dbReference type="RefSeq" id="WP_084841049.1">
    <property type="nucleotide sequence ID" value="NZ_ARYN01000006.1"/>
</dbReference>
<comment type="caution">
    <text evidence="1">The sequence shown here is derived from an EMBL/GenBank/DDBJ whole genome shotgun (WGS) entry which is preliminary data.</text>
</comment>
<evidence type="ECO:0000313" key="2">
    <source>
        <dbReference type="Proteomes" id="UP000192746"/>
    </source>
</evidence>
<dbReference type="OrthoDB" id="1013052at2"/>
<name>A0A1Y1T668_9FLAO</name>
<accession>A0A1Y1T668</accession>
<reference evidence="1 2" key="1">
    <citation type="submission" date="2013-04" db="EMBL/GenBank/DDBJ databases">
        <title>Zunongwangia sp. 22II14-10F7 Genome Sequencing.</title>
        <authorList>
            <person name="Lai Q."/>
            <person name="Shao Z."/>
        </authorList>
    </citation>
    <scope>NUCLEOTIDE SEQUENCE [LARGE SCALE GENOMIC DNA]</scope>
    <source>
        <strain evidence="1 2">22II14-10F7</strain>
    </source>
</reference>
<organism evidence="1 2">
    <name type="scientific">Zunongwangia atlantica 22II14-10F7</name>
    <dbReference type="NCBI Taxonomy" id="1185767"/>
    <lineage>
        <taxon>Bacteria</taxon>
        <taxon>Pseudomonadati</taxon>
        <taxon>Bacteroidota</taxon>
        <taxon>Flavobacteriia</taxon>
        <taxon>Flavobacteriales</taxon>
        <taxon>Flavobacteriaceae</taxon>
        <taxon>Zunongwangia</taxon>
    </lineage>
</organism>
<dbReference type="Proteomes" id="UP000192746">
    <property type="component" value="Unassembled WGS sequence"/>
</dbReference>
<evidence type="ECO:0000313" key="1">
    <source>
        <dbReference type="EMBL" id="ORL45923.1"/>
    </source>
</evidence>
<evidence type="ECO:0008006" key="3">
    <source>
        <dbReference type="Google" id="ProtNLM"/>
    </source>
</evidence>
<dbReference type="PROSITE" id="PS51257">
    <property type="entry name" value="PROKAR_LIPOPROTEIN"/>
    <property type="match status" value="1"/>
</dbReference>
<keyword evidence="2" id="KW-1185">Reference proteome</keyword>
<sequence>MKKLIYLFIAFIGLAITGCEPMEDVQDEINAELDSERAVADREYTLTEDDYSAIGLNFPNFNSEDDARELIPTLLETQYPNYGAGSSVSVTFDIYDPMNIDEYAVTSQDYEDAGVTYFPQTSAISSFLVSKFPSAERGDIIELTYQGVAANDTIEITSSSDYDLIGEEFAADYPDPAENVADHHSFEIRSDRNTGWSESMIREALTYILSTKDAGVSGMIYEVVYRTYNGSSGSSSMSFRYDGNAYVAVTYGEEYVFQESDTTAVEAALISDYPDAVGNLNRYGNFNLNNWDKGMIIEAAGAVLLDKFPDTETGDKYLFRYEYYDGDYGDDFVSVVYDGEEFVEDIAVSVIEMTNPFYYNNNAWMMPLILESEDYTAMGQRYPNFDDSDEALYKIAIFLGLEYPYAMEGDFVSVSYQFYSGSTSTRYTNFEFVDGAFNPISSVRTSSLQFGNVDGEWVPDNTIRYSLVGSDYTTIADALEESYPGPVDSMARYSNFDRRSNNSAYWSDEMILEAMQILLNRIAPNAEVGQKYVLTYEIYNGSNGTEDISLIKNEAGEWVINE</sequence>
<gene>
    <name evidence="1" type="ORF">IIF7_07381</name>
</gene>
<protein>
    <recommendedName>
        <fullName evidence="3">DUF5017 domain-containing protein</fullName>
    </recommendedName>
</protein>
<dbReference type="AlphaFoldDB" id="A0A1Y1T668"/>
<proteinExistence type="predicted"/>
<dbReference type="STRING" id="1185767.IIF7_07381"/>
<dbReference type="EMBL" id="ARYN01000006">
    <property type="protein sequence ID" value="ORL45923.1"/>
    <property type="molecule type" value="Genomic_DNA"/>
</dbReference>